<feature type="transmembrane region" description="Helical" evidence="3">
    <location>
        <begin position="159"/>
        <end position="179"/>
    </location>
</feature>
<evidence type="ECO:0000256" key="2">
    <source>
        <dbReference type="ARBA" id="ARBA00006727"/>
    </source>
</evidence>
<dbReference type="AlphaFoldDB" id="A0A6A6WK03"/>
<keyword evidence="5" id="KW-1185">Reference proteome</keyword>
<dbReference type="SUPFAM" id="SSF103473">
    <property type="entry name" value="MFS general substrate transporter"/>
    <property type="match status" value="1"/>
</dbReference>
<feature type="transmembrane region" description="Helical" evidence="3">
    <location>
        <begin position="294"/>
        <end position="319"/>
    </location>
</feature>
<dbReference type="Proteomes" id="UP000799437">
    <property type="component" value="Unassembled WGS sequence"/>
</dbReference>
<dbReference type="Gene3D" id="1.20.1250.20">
    <property type="entry name" value="MFS general substrate transporter like domains"/>
    <property type="match status" value="1"/>
</dbReference>
<dbReference type="GeneID" id="54480936"/>
<dbReference type="Pfam" id="PF07690">
    <property type="entry name" value="MFS_1"/>
    <property type="match status" value="1"/>
</dbReference>
<organism evidence="4 5">
    <name type="scientific">Pseudovirgaria hyperparasitica</name>
    <dbReference type="NCBI Taxonomy" id="470096"/>
    <lineage>
        <taxon>Eukaryota</taxon>
        <taxon>Fungi</taxon>
        <taxon>Dikarya</taxon>
        <taxon>Ascomycota</taxon>
        <taxon>Pezizomycotina</taxon>
        <taxon>Dothideomycetes</taxon>
        <taxon>Dothideomycetes incertae sedis</taxon>
        <taxon>Acrospermales</taxon>
        <taxon>Acrospermaceae</taxon>
        <taxon>Pseudovirgaria</taxon>
    </lineage>
</organism>
<dbReference type="PANTHER" id="PTHR11360">
    <property type="entry name" value="MONOCARBOXYLATE TRANSPORTER"/>
    <property type="match status" value="1"/>
</dbReference>
<evidence type="ECO:0000313" key="4">
    <source>
        <dbReference type="EMBL" id="KAF2762457.1"/>
    </source>
</evidence>
<dbReference type="InterPro" id="IPR050327">
    <property type="entry name" value="Proton-linked_MCT"/>
</dbReference>
<feature type="transmembrane region" description="Helical" evidence="3">
    <location>
        <begin position="325"/>
        <end position="350"/>
    </location>
</feature>
<reference evidence="4" key="1">
    <citation type="journal article" date="2020" name="Stud. Mycol.">
        <title>101 Dothideomycetes genomes: a test case for predicting lifestyles and emergence of pathogens.</title>
        <authorList>
            <person name="Haridas S."/>
            <person name="Albert R."/>
            <person name="Binder M."/>
            <person name="Bloem J."/>
            <person name="Labutti K."/>
            <person name="Salamov A."/>
            <person name="Andreopoulos B."/>
            <person name="Baker S."/>
            <person name="Barry K."/>
            <person name="Bills G."/>
            <person name="Bluhm B."/>
            <person name="Cannon C."/>
            <person name="Castanera R."/>
            <person name="Culley D."/>
            <person name="Daum C."/>
            <person name="Ezra D."/>
            <person name="Gonzalez J."/>
            <person name="Henrissat B."/>
            <person name="Kuo A."/>
            <person name="Liang C."/>
            <person name="Lipzen A."/>
            <person name="Lutzoni F."/>
            <person name="Magnuson J."/>
            <person name="Mondo S."/>
            <person name="Nolan M."/>
            <person name="Ohm R."/>
            <person name="Pangilinan J."/>
            <person name="Park H.-J."/>
            <person name="Ramirez L."/>
            <person name="Alfaro M."/>
            <person name="Sun H."/>
            <person name="Tritt A."/>
            <person name="Yoshinaga Y."/>
            <person name="Zwiers L.-H."/>
            <person name="Turgeon B."/>
            <person name="Goodwin S."/>
            <person name="Spatafora J."/>
            <person name="Crous P."/>
            <person name="Grigoriev I."/>
        </authorList>
    </citation>
    <scope>NUCLEOTIDE SEQUENCE</scope>
    <source>
        <strain evidence="4">CBS 121739</strain>
    </source>
</reference>
<comment type="subcellular location">
    <subcellularLocation>
        <location evidence="1">Membrane</location>
        <topology evidence="1">Multi-pass membrane protein</topology>
    </subcellularLocation>
</comment>
<name>A0A6A6WK03_9PEZI</name>
<dbReference type="GO" id="GO:0022857">
    <property type="term" value="F:transmembrane transporter activity"/>
    <property type="evidence" value="ECO:0007669"/>
    <property type="project" value="InterPro"/>
</dbReference>
<feature type="transmembrane region" description="Helical" evidence="3">
    <location>
        <begin position="258"/>
        <end position="282"/>
    </location>
</feature>
<keyword evidence="3" id="KW-0472">Membrane</keyword>
<dbReference type="RefSeq" id="XP_033604908.1">
    <property type="nucleotide sequence ID" value="XM_033739882.1"/>
</dbReference>
<dbReference type="GO" id="GO:0016020">
    <property type="term" value="C:membrane"/>
    <property type="evidence" value="ECO:0007669"/>
    <property type="project" value="UniProtKB-SubCell"/>
</dbReference>
<feature type="transmembrane region" description="Helical" evidence="3">
    <location>
        <begin position="127"/>
        <end position="147"/>
    </location>
</feature>
<feature type="transmembrane region" description="Helical" evidence="3">
    <location>
        <begin position="362"/>
        <end position="383"/>
    </location>
</feature>
<dbReference type="EMBL" id="ML996565">
    <property type="protein sequence ID" value="KAF2762457.1"/>
    <property type="molecule type" value="Genomic_DNA"/>
</dbReference>
<keyword evidence="3" id="KW-0812">Transmembrane</keyword>
<dbReference type="OrthoDB" id="6499973at2759"/>
<feature type="transmembrane region" description="Helical" evidence="3">
    <location>
        <begin position="232"/>
        <end position="252"/>
    </location>
</feature>
<accession>A0A6A6WK03</accession>
<evidence type="ECO:0000256" key="1">
    <source>
        <dbReference type="ARBA" id="ARBA00004141"/>
    </source>
</evidence>
<sequence length="423" mass="45538">MKRRNNRVLEFLGFFPFPDPVEDVGPPPDGGQGWVQVLVAHLVLFNTWGYFNSYGLFIDYYASAFPGTTLSALSWAGSTQIFLLLLISTLSGRVFDAGYYRLTLLVGSILQVVAIFMTSLASQYWQLFMAQGICGGIGAGIIYVPTVSCVATYFAKRRALAVSFATSGTATGGVVFPIIAQQLLPRIGFGWTVRVMGFVVLFNCLVVFALGRPRIPRRSSGKFVELEAWKEAPYSLFTVGVFLCLWAVYIGYDYINIYASSVLGAPDSTALVILLILNAMGLPGRLVPALVSDAYLGPFQTLTPIVISSGIMYFCWIAVKSIKGLYVFSIFFGLVNGGVQGMILAGLPSLTTDLSKMGTRSGMVLTVVSFATLTGPPLAGALIHEDAGGFLYLQIWGGLSMLIGAGFLLAARRAASSRSKTEP</sequence>
<feature type="transmembrane region" description="Helical" evidence="3">
    <location>
        <begin position="389"/>
        <end position="411"/>
    </location>
</feature>
<comment type="similarity">
    <text evidence="2">Belongs to the major facilitator superfamily. Monocarboxylate porter (TC 2.A.1.13) family.</text>
</comment>
<feature type="transmembrane region" description="Helical" evidence="3">
    <location>
        <begin position="33"/>
        <end position="51"/>
    </location>
</feature>
<gene>
    <name evidence="4" type="ORF">EJ05DRAFT_2194</name>
</gene>
<feature type="transmembrane region" description="Helical" evidence="3">
    <location>
        <begin position="99"/>
        <end position="121"/>
    </location>
</feature>
<dbReference type="InterPro" id="IPR011701">
    <property type="entry name" value="MFS"/>
</dbReference>
<feature type="transmembrane region" description="Helical" evidence="3">
    <location>
        <begin position="191"/>
        <end position="211"/>
    </location>
</feature>
<protein>
    <submittedName>
        <fullName evidence="4">MFS monocarboxylate transporter</fullName>
    </submittedName>
</protein>
<evidence type="ECO:0000256" key="3">
    <source>
        <dbReference type="SAM" id="Phobius"/>
    </source>
</evidence>
<keyword evidence="3" id="KW-1133">Transmembrane helix</keyword>
<proteinExistence type="inferred from homology"/>
<feature type="transmembrane region" description="Helical" evidence="3">
    <location>
        <begin position="63"/>
        <end position="87"/>
    </location>
</feature>
<evidence type="ECO:0000313" key="5">
    <source>
        <dbReference type="Proteomes" id="UP000799437"/>
    </source>
</evidence>
<dbReference type="PANTHER" id="PTHR11360:SF130">
    <property type="entry name" value="MAJOR FACILITATOR SUPERFAMILY (MFS) PROFILE DOMAIN-CONTAINING PROTEIN-RELATED"/>
    <property type="match status" value="1"/>
</dbReference>
<dbReference type="InterPro" id="IPR036259">
    <property type="entry name" value="MFS_trans_sf"/>
</dbReference>